<sequence>MHFPTFFRKLRHKPRQRYTDLDNNEPLMGVCSKSRSSALWHSILFHFPAVVVTTTLLALYARNIHLGQSHPTAEELSALQFAAKAHESLILISLTDILLQRIHYGLLCKNGVPLGFLSSPFNIGFSLRYLVSREFWSAMLSPTSNGGFHSATAALVLVFALVSLAAGPSSAIAMIPRYGWWQLSMSPYHRPLIEGDPYNIEFDSQHGLGYEACGLVNNETCVNQNLSTTMQILETLSPDANSRGQLAYAITPMEFVQDALAADAFLYYEPQTLIRSEALKPHGKEKWKQPLVAVHCVETRWLPTLDDTSATFGFGDTLYDDFTVSLGFNDTLEFLRNIPIDVASMLFTYSFLDVDYSSSNMEDRVPWIDINLCLVQARWVEAEVWLHPKESLDIQSHLDFPLSDAMQYMREQSDNEKPIKMTVEWLRDIGVPPSSGSIPQQNPAYRQGLDFCGGNKDFYTPSCVPSFLAVYLANALSRNPDIKVDSSLTSPSPGPNSTVIYNTYLEHVYAYGFRESTTIRLAFTALFLQVFIALIHLALTVFSRQSWSCCAWGTIGQLLTLALQSRAPDELSNVGAGGQNSHTWRLMTVLKEVGGEKQLEIVGGARTGTSRPGQVNTDV</sequence>
<keyword evidence="1" id="KW-1133">Transmembrane helix</keyword>
<accession>A0A9P9IY04</accession>
<protein>
    <submittedName>
        <fullName evidence="2">Uncharacterized protein</fullName>
    </submittedName>
</protein>
<evidence type="ECO:0000313" key="2">
    <source>
        <dbReference type="EMBL" id="KAH7139938.1"/>
    </source>
</evidence>
<proteinExistence type="predicted"/>
<gene>
    <name evidence="2" type="ORF">B0J13DRAFT_448056</name>
</gene>
<comment type="caution">
    <text evidence="2">The sequence shown here is derived from an EMBL/GenBank/DDBJ whole genome shotgun (WGS) entry which is preliminary data.</text>
</comment>
<dbReference type="EMBL" id="JAGMUU010000014">
    <property type="protein sequence ID" value="KAH7139938.1"/>
    <property type="molecule type" value="Genomic_DNA"/>
</dbReference>
<dbReference type="OrthoDB" id="5342924at2759"/>
<reference evidence="2" key="1">
    <citation type="journal article" date="2021" name="Nat. Commun.">
        <title>Genetic determinants of endophytism in the Arabidopsis root mycobiome.</title>
        <authorList>
            <person name="Mesny F."/>
            <person name="Miyauchi S."/>
            <person name="Thiergart T."/>
            <person name="Pickel B."/>
            <person name="Atanasova L."/>
            <person name="Karlsson M."/>
            <person name="Huettel B."/>
            <person name="Barry K.W."/>
            <person name="Haridas S."/>
            <person name="Chen C."/>
            <person name="Bauer D."/>
            <person name="Andreopoulos W."/>
            <person name="Pangilinan J."/>
            <person name="LaButti K."/>
            <person name="Riley R."/>
            <person name="Lipzen A."/>
            <person name="Clum A."/>
            <person name="Drula E."/>
            <person name="Henrissat B."/>
            <person name="Kohler A."/>
            <person name="Grigoriev I.V."/>
            <person name="Martin F.M."/>
            <person name="Hacquard S."/>
        </authorList>
    </citation>
    <scope>NUCLEOTIDE SEQUENCE</scope>
    <source>
        <strain evidence="2">MPI-CAGE-AT-0021</strain>
    </source>
</reference>
<organism evidence="2 3">
    <name type="scientific">Dactylonectria estremocensis</name>
    <dbReference type="NCBI Taxonomy" id="1079267"/>
    <lineage>
        <taxon>Eukaryota</taxon>
        <taxon>Fungi</taxon>
        <taxon>Dikarya</taxon>
        <taxon>Ascomycota</taxon>
        <taxon>Pezizomycotina</taxon>
        <taxon>Sordariomycetes</taxon>
        <taxon>Hypocreomycetidae</taxon>
        <taxon>Hypocreales</taxon>
        <taxon>Nectriaceae</taxon>
        <taxon>Dactylonectria</taxon>
    </lineage>
</organism>
<name>A0A9P9IY04_9HYPO</name>
<evidence type="ECO:0000256" key="1">
    <source>
        <dbReference type="SAM" id="Phobius"/>
    </source>
</evidence>
<keyword evidence="1" id="KW-0472">Membrane</keyword>
<feature type="transmembrane region" description="Helical" evidence="1">
    <location>
        <begin position="521"/>
        <end position="542"/>
    </location>
</feature>
<dbReference type="AlphaFoldDB" id="A0A9P9IY04"/>
<dbReference type="Proteomes" id="UP000717696">
    <property type="component" value="Unassembled WGS sequence"/>
</dbReference>
<keyword evidence="3" id="KW-1185">Reference proteome</keyword>
<keyword evidence="1" id="KW-0812">Transmembrane</keyword>
<evidence type="ECO:0000313" key="3">
    <source>
        <dbReference type="Proteomes" id="UP000717696"/>
    </source>
</evidence>
<feature type="transmembrane region" description="Helical" evidence="1">
    <location>
        <begin position="151"/>
        <end position="175"/>
    </location>
</feature>
<feature type="transmembrane region" description="Helical" evidence="1">
    <location>
        <begin position="38"/>
        <end position="61"/>
    </location>
</feature>